<evidence type="ECO:0000259" key="4">
    <source>
        <dbReference type="PROSITE" id="PS51649"/>
    </source>
</evidence>
<gene>
    <name evidence="5" type="ORF">F3Y22_tig00112114pilonHSYRG00148</name>
</gene>
<dbReference type="EMBL" id="VEPZ02001504">
    <property type="protein sequence ID" value="KAE8670681.1"/>
    <property type="molecule type" value="Genomic_DNA"/>
</dbReference>
<evidence type="ECO:0000256" key="3">
    <source>
        <dbReference type="SAM" id="Coils"/>
    </source>
</evidence>
<dbReference type="PROSITE" id="PS51649">
    <property type="entry name" value="NPH3"/>
    <property type="match status" value="1"/>
</dbReference>
<feature type="domain" description="NPH3" evidence="4">
    <location>
        <begin position="1"/>
        <end position="35"/>
    </location>
</feature>
<reference evidence="5" key="1">
    <citation type="submission" date="2019-09" db="EMBL/GenBank/DDBJ databases">
        <title>Draft genome information of white flower Hibiscus syriacus.</title>
        <authorList>
            <person name="Kim Y.-M."/>
        </authorList>
    </citation>
    <scope>NUCLEOTIDE SEQUENCE [LARGE SCALE GENOMIC DNA]</scope>
    <source>
        <strain evidence="5">YM2019G1</strain>
    </source>
</reference>
<comment type="similarity">
    <text evidence="2">Belongs to the NPH3 family.</text>
</comment>
<keyword evidence="1" id="KW-0833">Ubl conjugation pathway</keyword>
<dbReference type="Proteomes" id="UP000436088">
    <property type="component" value="Unassembled WGS sequence"/>
</dbReference>
<comment type="caution">
    <text evidence="5">The sequence shown here is derived from an EMBL/GenBank/DDBJ whole genome shotgun (WGS) entry which is preliminary data.</text>
</comment>
<name>A0A6A2X6D5_HIBSY</name>
<proteinExistence type="inferred from homology"/>
<evidence type="ECO:0000256" key="1">
    <source>
        <dbReference type="ARBA" id="ARBA00022786"/>
    </source>
</evidence>
<organism evidence="5 6">
    <name type="scientific">Hibiscus syriacus</name>
    <name type="common">Rose of Sharon</name>
    <dbReference type="NCBI Taxonomy" id="106335"/>
    <lineage>
        <taxon>Eukaryota</taxon>
        <taxon>Viridiplantae</taxon>
        <taxon>Streptophyta</taxon>
        <taxon>Embryophyta</taxon>
        <taxon>Tracheophyta</taxon>
        <taxon>Spermatophyta</taxon>
        <taxon>Magnoliopsida</taxon>
        <taxon>eudicotyledons</taxon>
        <taxon>Gunneridae</taxon>
        <taxon>Pentapetalae</taxon>
        <taxon>rosids</taxon>
        <taxon>malvids</taxon>
        <taxon>Malvales</taxon>
        <taxon>Malvaceae</taxon>
        <taxon>Malvoideae</taxon>
        <taxon>Hibiscus</taxon>
    </lineage>
</organism>
<dbReference type="InterPro" id="IPR027356">
    <property type="entry name" value="NPH3_dom"/>
</dbReference>
<dbReference type="AlphaFoldDB" id="A0A6A2X6D5"/>
<keyword evidence="3" id="KW-0175">Coiled coil</keyword>
<feature type="coiled-coil region" evidence="3">
    <location>
        <begin position="79"/>
        <end position="106"/>
    </location>
</feature>
<dbReference type="GO" id="GO:0016567">
    <property type="term" value="P:protein ubiquitination"/>
    <property type="evidence" value="ECO:0007669"/>
    <property type="project" value="UniProtKB-UniPathway"/>
</dbReference>
<keyword evidence="6" id="KW-1185">Reference proteome</keyword>
<evidence type="ECO:0000313" key="6">
    <source>
        <dbReference type="Proteomes" id="UP000436088"/>
    </source>
</evidence>
<sequence>MNCQKLSLEASTHATQNERLPLRFIVQVIFFEQLRLRTSITGCLFVSDNLENSRNPTGNNAESASIAHVGAVRDRSAEADDIKERISELEKGCLSMKEELEKLVKAKRGWNIFLKNVGFRSKSKSIDLKTAKHSSSEETEALRFQNISCKSFICKWK</sequence>
<dbReference type="InterPro" id="IPR043454">
    <property type="entry name" value="NPH3/RPT2-like"/>
</dbReference>
<evidence type="ECO:0000256" key="2">
    <source>
        <dbReference type="PROSITE-ProRule" id="PRU00982"/>
    </source>
</evidence>
<protein>
    <recommendedName>
        <fullName evidence="4">NPH3 domain-containing protein</fullName>
    </recommendedName>
</protein>
<accession>A0A6A2X6D5</accession>
<dbReference type="UniPathway" id="UPA00143"/>
<evidence type="ECO:0000313" key="5">
    <source>
        <dbReference type="EMBL" id="KAE8670681.1"/>
    </source>
</evidence>
<dbReference type="PANTHER" id="PTHR32370">
    <property type="entry name" value="OS12G0117600 PROTEIN"/>
    <property type="match status" value="1"/>
</dbReference>